<dbReference type="EMBL" id="SMZX01000001">
    <property type="protein sequence ID" value="TDL45057.1"/>
    <property type="molecule type" value="Genomic_DNA"/>
</dbReference>
<dbReference type="InterPro" id="IPR057204">
    <property type="entry name" value="DUF7882"/>
</dbReference>
<dbReference type="Proteomes" id="UP000295633">
    <property type="component" value="Unassembled WGS sequence"/>
</dbReference>
<organism evidence="2 3">
    <name type="scientific">Microbacterium oleivorans</name>
    <dbReference type="NCBI Taxonomy" id="273677"/>
    <lineage>
        <taxon>Bacteria</taxon>
        <taxon>Bacillati</taxon>
        <taxon>Actinomycetota</taxon>
        <taxon>Actinomycetes</taxon>
        <taxon>Micrococcales</taxon>
        <taxon>Microbacteriaceae</taxon>
        <taxon>Microbacterium</taxon>
    </lineage>
</organism>
<accession>A0A4R5YNY4</accession>
<reference evidence="2 3" key="1">
    <citation type="submission" date="2019-03" db="EMBL/GenBank/DDBJ databases">
        <title>Genome Sequencing and Assembly of Various Microbes Isolated from Partially Reclaimed Soil and Acid Mine Drainage (AMD) Site.</title>
        <authorList>
            <person name="Steinbock B."/>
            <person name="Bechtold R."/>
            <person name="Sevigny J.L."/>
            <person name="Thomas D."/>
            <person name="Cuthill L.R."/>
            <person name="Aveiro Johannsen E.J."/>
            <person name="Thomas K."/>
            <person name="Ghosh A."/>
        </authorList>
    </citation>
    <scope>NUCLEOTIDE SEQUENCE [LARGE SCALE GENOMIC DNA]</scope>
    <source>
        <strain evidence="2 3">F-B2</strain>
    </source>
</reference>
<dbReference type="AlphaFoldDB" id="A0A4R5YNY4"/>
<gene>
    <name evidence="2" type="ORF">E2R54_00770</name>
</gene>
<evidence type="ECO:0000313" key="3">
    <source>
        <dbReference type="Proteomes" id="UP000295633"/>
    </source>
</evidence>
<dbReference type="Pfam" id="PF25355">
    <property type="entry name" value="DUF7882"/>
    <property type="match status" value="1"/>
</dbReference>
<dbReference type="RefSeq" id="WP_091352164.1">
    <property type="nucleotide sequence ID" value="NZ_SMZX01000001.1"/>
</dbReference>
<name>A0A4R5YNY4_9MICO</name>
<sequence length="108" mass="11839">MGHLIYGVAPAINIEDRTLHHLRAVIVTKLRRDESFVFTWDDEPTTTGDDSSTEGGQYGSVWISKASSLYFKFDAPLGGALNAEWLQLLADSAQSVTGLRPLPEPSHP</sequence>
<evidence type="ECO:0000313" key="2">
    <source>
        <dbReference type="EMBL" id="TDL45057.1"/>
    </source>
</evidence>
<protein>
    <recommendedName>
        <fullName evidence="1">DUF7882 domain-containing protein</fullName>
    </recommendedName>
</protein>
<evidence type="ECO:0000259" key="1">
    <source>
        <dbReference type="Pfam" id="PF25355"/>
    </source>
</evidence>
<proteinExistence type="predicted"/>
<comment type="caution">
    <text evidence="2">The sequence shown here is derived from an EMBL/GenBank/DDBJ whole genome shotgun (WGS) entry which is preliminary data.</text>
</comment>
<feature type="domain" description="DUF7882" evidence="1">
    <location>
        <begin position="1"/>
        <end position="104"/>
    </location>
</feature>